<dbReference type="EMBL" id="CP090895">
    <property type="protein sequence ID" value="ULT92622.1"/>
    <property type="molecule type" value="Genomic_DNA"/>
</dbReference>
<sequence length="123" mass="14794">MPRRDMLRRPSKLLERSFQELTMSRTRTLPSPLLKPRLDNQETSTWAVSHQLNRPWTPQEPREPHRSVMYYYMSIHPLKVIHPKSHVVVFPPNFPSLSLFFFSLWCQYLSSLYLLPFLFFPFS</sequence>
<protein>
    <submittedName>
        <fullName evidence="2">Uncharacterized protein</fullName>
    </submittedName>
</protein>
<name>A0AAE9A5H4_CAEBR</name>
<dbReference type="Proteomes" id="UP000827892">
    <property type="component" value="Chromosome V"/>
</dbReference>
<dbReference type="AlphaFoldDB" id="A0AAE9A5H4"/>
<keyword evidence="5" id="KW-1185">Reference proteome</keyword>
<evidence type="ECO:0000256" key="1">
    <source>
        <dbReference type="SAM" id="Phobius"/>
    </source>
</evidence>
<evidence type="ECO:0000313" key="3">
    <source>
        <dbReference type="EMBL" id="UMM38365.1"/>
    </source>
</evidence>
<keyword evidence="1" id="KW-1133">Transmembrane helix</keyword>
<dbReference type="Proteomes" id="UP000829354">
    <property type="component" value="Chromosome V"/>
</dbReference>
<reference evidence="3 5" key="2">
    <citation type="submission" date="2022-04" db="EMBL/GenBank/DDBJ databases">
        <title>Chromosome-level reference genomes for two strains of Caenorhabditis briggsae: an improved platform for comparative genomics.</title>
        <authorList>
            <person name="Stevens L."/>
            <person name="Andersen E."/>
        </authorList>
    </citation>
    <scope>NUCLEOTIDE SEQUENCE [LARGE SCALE GENOMIC DNA]</scope>
    <source>
        <strain evidence="3">VX34</strain>
        <tissue evidence="3">Whole-organism</tissue>
    </source>
</reference>
<evidence type="ECO:0000313" key="2">
    <source>
        <dbReference type="EMBL" id="ULT92622.1"/>
    </source>
</evidence>
<dbReference type="EMBL" id="CP092624">
    <property type="protein sequence ID" value="UMM38365.1"/>
    <property type="molecule type" value="Genomic_DNA"/>
</dbReference>
<organism evidence="2 4">
    <name type="scientific">Caenorhabditis briggsae</name>
    <dbReference type="NCBI Taxonomy" id="6238"/>
    <lineage>
        <taxon>Eukaryota</taxon>
        <taxon>Metazoa</taxon>
        <taxon>Ecdysozoa</taxon>
        <taxon>Nematoda</taxon>
        <taxon>Chromadorea</taxon>
        <taxon>Rhabditida</taxon>
        <taxon>Rhabditina</taxon>
        <taxon>Rhabditomorpha</taxon>
        <taxon>Rhabditoidea</taxon>
        <taxon>Rhabditidae</taxon>
        <taxon>Peloderinae</taxon>
        <taxon>Caenorhabditis</taxon>
    </lineage>
</organism>
<feature type="transmembrane region" description="Helical" evidence="1">
    <location>
        <begin position="99"/>
        <end position="120"/>
    </location>
</feature>
<evidence type="ECO:0000313" key="4">
    <source>
        <dbReference type="Proteomes" id="UP000827892"/>
    </source>
</evidence>
<reference evidence="2 4" key="1">
    <citation type="submission" date="2022-02" db="EMBL/GenBank/DDBJ databases">
        <title>Chromosome-level reference genomes for two strains of Caenorhabditis briggsae: an improved platform for comparative genomics.</title>
        <authorList>
            <person name="Stevens L."/>
            <person name="Andersen E.C."/>
        </authorList>
    </citation>
    <scope>NUCLEOTIDE SEQUENCE [LARGE SCALE GENOMIC DNA]</scope>
    <source>
        <strain evidence="2">QX1410_ONT</strain>
        <tissue evidence="2">Whole-organism</tissue>
    </source>
</reference>
<accession>A0AAE9A5H4</accession>
<evidence type="ECO:0000313" key="5">
    <source>
        <dbReference type="Proteomes" id="UP000829354"/>
    </source>
</evidence>
<keyword evidence="1" id="KW-0472">Membrane</keyword>
<proteinExistence type="predicted"/>
<gene>
    <name evidence="2" type="ORF">L3Y34_010014</name>
    <name evidence="3" type="ORF">L5515_009812</name>
</gene>
<keyword evidence="1" id="KW-0812">Transmembrane</keyword>